<evidence type="ECO:0000256" key="2">
    <source>
        <dbReference type="SAM" id="MobiDB-lite"/>
    </source>
</evidence>
<accession>A0A6A6N543</accession>
<keyword evidence="1" id="KW-0862">Zinc</keyword>
<evidence type="ECO:0000256" key="1">
    <source>
        <dbReference type="PROSITE-ProRule" id="PRU00325"/>
    </source>
</evidence>
<comment type="caution">
    <text evidence="4">The sequence shown here is derived from an EMBL/GenBank/DDBJ whole genome shotgun (WGS) entry which is preliminary data.</text>
</comment>
<dbReference type="PROSITE" id="PS50966">
    <property type="entry name" value="ZF_SWIM"/>
    <property type="match status" value="1"/>
</dbReference>
<gene>
    <name evidence="4" type="ORF">GH714_038576</name>
</gene>
<reference evidence="4 5" key="1">
    <citation type="journal article" date="2020" name="Mol. Plant">
        <title>The Chromosome-Based Rubber Tree Genome Provides New Insights into Spurge Genome Evolution and Rubber Biosynthesis.</title>
        <authorList>
            <person name="Liu J."/>
            <person name="Shi C."/>
            <person name="Shi C.C."/>
            <person name="Li W."/>
            <person name="Zhang Q.J."/>
            <person name="Zhang Y."/>
            <person name="Li K."/>
            <person name="Lu H.F."/>
            <person name="Shi C."/>
            <person name="Zhu S.T."/>
            <person name="Xiao Z.Y."/>
            <person name="Nan H."/>
            <person name="Yue Y."/>
            <person name="Zhu X.G."/>
            <person name="Wu Y."/>
            <person name="Hong X.N."/>
            <person name="Fan G.Y."/>
            <person name="Tong Y."/>
            <person name="Zhang D."/>
            <person name="Mao C.L."/>
            <person name="Liu Y.L."/>
            <person name="Hao S.J."/>
            <person name="Liu W.Q."/>
            <person name="Lv M.Q."/>
            <person name="Zhang H.B."/>
            <person name="Liu Y."/>
            <person name="Hu-Tang G.R."/>
            <person name="Wang J.P."/>
            <person name="Wang J.H."/>
            <person name="Sun Y.H."/>
            <person name="Ni S.B."/>
            <person name="Chen W.B."/>
            <person name="Zhang X.C."/>
            <person name="Jiao Y.N."/>
            <person name="Eichler E.E."/>
            <person name="Li G.H."/>
            <person name="Liu X."/>
            <person name="Gao L.Z."/>
        </authorList>
    </citation>
    <scope>NUCLEOTIDE SEQUENCE [LARGE SCALE GENOMIC DNA]</scope>
    <source>
        <strain evidence="5">cv. GT1</strain>
        <tissue evidence="4">Leaf</tissue>
    </source>
</reference>
<dbReference type="AlphaFoldDB" id="A0A6A6N543"/>
<keyword evidence="1" id="KW-0863">Zinc-finger</keyword>
<dbReference type="InterPro" id="IPR007527">
    <property type="entry name" value="Znf_SWIM"/>
</dbReference>
<sequence length="242" mass="28081">MIGGAILSAIARDGNNQMFLISWCIVEGENEFSWRWFLERLFEDINVVDGLGLTLVSDQKKGLPKPIKELVPLQSIEIVQGIYMPIGRSYTKDKNSKQFSGRIEDNICTRIRTKIKEAKLWTRYCIVKPAIDYRFQVAVGDDGFVVWLDRKSCSCRAWDLCCISCSHALACIFYMMHLLEDYVNPYFSKTQYISLYKYAVEPLNRANMRPDVNEYKKMPSRPKKKKKERKISLKKKVIPKGV</sequence>
<dbReference type="PANTHER" id="PTHR31973">
    <property type="entry name" value="POLYPROTEIN, PUTATIVE-RELATED"/>
    <property type="match status" value="1"/>
</dbReference>
<proteinExistence type="predicted"/>
<feature type="domain" description="SWIM-type" evidence="3">
    <location>
        <begin position="144"/>
        <end position="176"/>
    </location>
</feature>
<name>A0A6A6N543_HEVBR</name>
<dbReference type="Proteomes" id="UP000467840">
    <property type="component" value="Chromosome 10"/>
</dbReference>
<keyword evidence="5" id="KW-1185">Reference proteome</keyword>
<keyword evidence="1" id="KW-0479">Metal-binding</keyword>
<organism evidence="4 5">
    <name type="scientific">Hevea brasiliensis</name>
    <name type="common">Para rubber tree</name>
    <name type="synonym">Siphonia brasiliensis</name>
    <dbReference type="NCBI Taxonomy" id="3981"/>
    <lineage>
        <taxon>Eukaryota</taxon>
        <taxon>Viridiplantae</taxon>
        <taxon>Streptophyta</taxon>
        <taxon>Embryophyta</taxon>
        <taxon>Tracheophyta</taxon>
        <taxon>Spermatophyta</taxon>
        <taxon>Magnoliopsida</taxon>
        <taxon>eudicotyledons</taxon>
        <taxon>Gunneridae</taxon>
        <taxon>Pentapetalae</taxon>
        <taxon>rosids</taxon>
        <taxon>fabids</taxon>
        <taxon>Malpighiales</taxon>
        <taxon>Euphorbiaceae</taxon>
        <taxon>Crotonoideae</taxon>
        <taxon>Micrandreae</taxon>
        <taxon>Hevea</taxon>
    </lineage>
</organism>
<feature type="region of interest" description="Disordered" evidence="2">
    <location>
        <begin position="214"/>
        <end position="242"/>
    </location>
</feature>
<evidence type="ECO:0000259" key="3">
    <source>
        <dbReference type="PROSITE" id="PS50966"/>
    </source>
</evidence>
<dbReference type="GO" id="GO:0008270">
    <property type="term" value="F:zinc ion binding"/>
    <property type="evidence" value="ECO:0007669"/>
    <property type="project" value="UniProtKB-KW"/>
</dbReference>
<evidence type="ECO:0000313" key="5">
    <source>
        <dbReference type="Proteomes" id="UP000467840"/>
    </source>
</evidence>
<evidence type="ECO:0000313" key="4">
    <source>
        <dbReference type="EMBL" id="KAF2321312.1"/>
    </source>
</evidence>
<protein>
    <recommendedName>
        <fullName evidence="3">SWIM-type domain-containing protein</fullName>
    </recommendedName>
</protein>
<dbReference type="PANTHER" id="PTHR31973:SF187">
    <property type="entry name" value="MUTATOR TRANSPOSASE MUDRA PROTEIN"/>
    <property type="match status" value="1"/>
</dbReference>
<feature type="compositionally biased region" description="Basic residues" evidence="2">
    <location>
        <begin position="218"/>
        <end position="242"/>
    </location>
</feature>
<dbReference type="EMBL" id="JAAGAX010000003">
    <property type="protein sequence ID" value="KAF2321312.1"/>
    <property type="molecule type" value="Genomic_DNA"/>
</dbReference>